<feature type="chain" id="PRO_5045541896" evidence="2">
    <location>
        <begin position="23"/>
        <end position="274"/>
    </location>
</feature>
<name>A0ABY0HDZ0_9PEZI</name>
<feature type="region of interest" description="Disordered" evidence="1">
    <location>
        <begin position="29"/>
        <end position="52"/>
    </location>
</feature>
<evidence type="ECO:0000256" key="1">
    <source>
        <dbReference type="SAM" id="MobiDB-lite"/>
    </source>
</evidence>
<evidence type="ECO:0000313" key="4">
    <source>
        <dbReference type="Proteomes" id="UP000294003"/>
    </source>
</evidence>
<organism evidence="3 4">
    <name type="scientific">Monosporascus cannonballus</name>
    <dbReference type="NCBI Taxonomy" id="155416"/>
    <lineage>
        <taxon>Eukaryota</taxon>
        <taxon>Fungi</taxon>
        <taxon>Dikarya</taxon>
        <taxon>Ascomycota</taxon>
        <taxon>Pezizomycotina</taxon>
        <taxon>Sordariomycetes</taxon>
        <taxon>Xylariomycetidae</taxon>
        <taxon>Xylariales</taxon>
        <taxon>Xylariales incertae sedis</taxon>
        <taxon>Monosporascus</taxon>
    </lineage>
</organism>
<proteinExistence type="predicted"/>
<comment type="caution">
    <text evidence="3">The sequence shown here is derived from an EMBL/GenBank/DDBJ whole genome shotgun (WGS) entry which is preliminary data.</text>
</comment>
<keyword evidence="4" id="KW-1185">Reference proteome</keyword>
<dbReference type="EMBL" id="QJNS01000043">
    <property type="protein sequence ID" value="RYO91292.1"/>
    <property type="molecule type" value="Genomic_DNA"/>
</dbReference>
<feature type="compositionally biased region" description="Low complexity" evidence="1">
    <location>
        <begin position="195"/>
        <end position="224"/>
    </location>
</feature>
<sequence length="274" mass="27024">MKRSALPVFFSVVLAAAGPALGSSLLVESRQDNDSSNDNNDKNGGGSDQDQYINSVCSPGVSDGSRPLPPCIAVQNIEGACAPNGTSPLALEAHAQCMCGGGLFAQWAGCLRCLRLHGARSDRDFAYYASVMTSASEMLCAATPAPAAPWQALFTSAQAGVPFPTTGATSTSDAAPSDTAVSLYYTASGPQGPGAITGSATAATATPTTADESSTTGTTGAPTTISDDGGEGSTPATEAAGSSSTPSPDSAAMPTMGVQVAWFAAAGAALAAAL</sequence>
<keyword evidence="2" id="KW-0732">Signal</keyword>
<protein>
    <submittedName>
        <fullName evidence="3">Uncharacterized protein</fullName>
    </submittedName>
</protein>
<evidence type="ECO:0000313" key="3">
    <source>
        <dbReference type="EMBL" id="RYO91292.1"/>
    </source>
</evidence>
<feature type="signal peptide" evidence="2">
    <location>
        <begin position="1"/>
        <end position="22"/>
    </location>
</feature>
<feature type="region of interest" description="Disordered" evidence="1">
    <location>
        <begin position="195"/>
        <end position="252"/>
    </location>
</feature>
<reference evidence="3 4" key="1">
    <citation type="submission" date="2018-06" db="EMBL/GenBank/DDBJ databases">
        <title>Complete Genomes of Monosporascus.</title>
        <authorList>
            <person name="Robinson A.J."/>
            <person name="Natvig D.O."/>
        </authorList>
    </citation>
    <scope>NUCLEOTIDE SEQUENCE [LARGE SCALE GENOMIC DNA]</scope>
    <source>
        <strain evidence="3 4">CBS 609.92</strain>
    </source>
</reference>
<dbReference type="Proteomes" id="UP000294003">
    <property type="component" value="Unassembled WGS sequence"/>
</dbReference>
<accession>A0ABY0HDZ0</accession>
<evidence type="ECO:0000256" key="2">
    <source>
        <dbReference type="SAM" id="SignalP"/>
    </source>
</evidence>
<feature type="compositionally biased region" description="Polar residues" evidence="1">
    <location>
        <begin position="234"/>
        <end position="248"/>
    </location>
</feature>
<gene>
    <name evidence="3" type="ORF">DL762_002278</name>
</gene>